<dbReference type="PANTHER" id="PTHR42990">
    <property type="entry name" value="ATPASE"/>
    <property type="match status" value="1"/>
</dbReference>
<accession>A0A6S6TYA5</accession>
<sequence length="399" mass="46367">MLEKLYNNEKILLNNLEIDFKRYLYEKIDFSSQMVAIVGARGVGKTTLLLQKLQELRQNTPLHHSLYFSFDLPFVATLDLFEFAGEFTKQGGRYLLIDEIHKYKNFAIHLKAIYDVYPDLKVLFTGSCATSILNAQADLSRRVVTHRLYGLSYREFLELTTNQSLPKYFLKEMLENKTEIVDDLMGKFRPLEHWNEYLEHGYYPFYFSERKHFLELLYNTINLTIEVDLLNLGLIKMESIEKLKKLLLVICQSDPFKINISKIATLSELSRNSIYSYLNHLDKGELLNIVMNSKKGLAILAKPDKVYLNNTNQLFAMCTEHKIGTVRETFFANQVGNMHSITSSDSGDFIVDGKYTFEVGGKNKSFNQIKDIPNSYLVIDDDFSMNEKKIPLWLFGFLY</sequence>
<evidence type="ECO:0000259" key="1">
    <source>
        <dbReference type="SMART" id="SM00382"/>
    </source>
</evidence>
<organism evidence="2">
    <name type="scientific">uncultured Sulfurovum sp</name>
    <dbReference type="NCBI Taxonomy" id="269237"/>
    <lineage>
        <taxon>Bacteria</taxon>
        <taxon>Pseudomonadati</taxon>
        <taxon>Campylobacterota</taxon>
        <taxon>Epsilonproteobacteria</taxon>
        <taxon>Campylobacterales</taxon>
        <taxon>Sulfurovaceae</taxon>
        <taxon>Sulfurovum</taxon>
        <taxon>environmental samples</taxon>
    </lineage>
</organism>
<reference evidence="2" key="1">
    <citation type="submission" date="2020-01" db="EMBL/GenBank/DDBJ databases">
        <authorList>
            <person name="Meier V. D."/>
            <person name="Meier V D."/>
        </authorList>
    </citation>
    <scope>NUCLEOTIDE SEQUENCE</scope>
    <source>
        <strain evidence="2">HLG_WM_MAG_06</strain>
    </source>
</reference>
<feature type="domain" description="AAA+ ATPase" evidence="1">
    <location>
        <begin position="31"/>
        <end position="154"/>
    </location>
</feature>
<dbReference type="InterPro" id="IPR003593">
    <property type="entry name" value="AAA+_ATPase"/>
</dbReference>
<dbReference type="AlphaFoldDB" id="A0A6S6TYA5"/>
<evidence type="ECO:0000313" key="2">
    <source>
        <dbReference type="EMBL" id="CAA6819499.1"/>
    </source>
</evidence>
<dbReference type="InterPro" id="IPR027417">
    <property type="entry name" value="P-loop_NTPase"/>
</dbReference>
<dbReference type="EMBL" id="CACVAP010000092">
    <property type="protein sequence ID" value="CAA6819499.1"/>
    <property type="molecule type" value="Genomic_DNA"/>
</dbReference>
<dbReference type="SMART" id="SM00382">
    <property type="entry name" value="AAA"/>
    <property type="match status" value="1"/>
</dbReference>
<dbReference type="Pfam" id="PF13173">
    <property type="entry name" value="AAA_14"/>
    <property type="match status" value="1"/>
</dbReference>
<dbReference type="SUPFAM" id="SSF52540">
    <property type="entry name" value="P-loop containing nucleoside triphosphate hydrolases"/>
    <property type="match status" value="1"/>
</dbReference>
<dbReference type="PANTHER" id="PTHR42990:SF1">
    <property type="entry name" value="AAA+ ATPASE DOMAIN-CONTAINING PROTEIN"/>
    <property type="match status" value="1"/>
</dbReference>
<protein>
    <submittedName>
        <fullName evidence="2">ATPase component BioM of energizing module of biotin ECF transporter</fullName>
    </submittedName>
</protein>
<dbReference type="InterPro" id="IPR041682">
    <property type="entry name" value="AAA_14"/>
</dbReference>
<proteinExistence type="predicted"/>
<dbReference type="Gene3D" id="3.40.50.300">
    <property type="entry name" value="P-loop containing nucleotide triphosphate hydrolases"/>
    <property type="match status" value="1"/>
</dbReference>
<gene>
    <name evidence="2" type="ORF">HELGO_WM7907</name>
</gene>
<name>A0A6S6TYA5_9BACT</name>